<evidence type="ECO:0000256" key="3">
    <source>
        <dbReference type="ARBA" id="ARBA00022448"/>
    </source>
</evidence>
<evidence type="ECO:0000313" key="14">
    <source>
        <dbReference type="Proteomes" id="UP000324222"/>
    </source>
</evidence>
<keyword evidence="3" id="KW-0813">Transport</keyword>
<evidence type="ECO:0000256" key="6">
    <source>
        <dbReference type="ARBA" id="ARBA00022868"/>
    </source>
</evidence>
<keyword evidence="8 12" id="KW-1133">Transmembrane helix</keyword>
<evidence type="ECO:0000256" key="8">
    <source>
        <dbReference type="ARBA" id="ARBA00022989"/>
    </source>
</evidence>
<dbReference type="EMBL" id="VSRR010144603">
    <property type="protein sequence ID" value="MPD05137.1"/>
    <property type="molecule type" value="Genomic_DNA"/>
</dbReference>
<dbReference type="GO" id="GO:0034220">
    <property type="term" value="P:monoatomic ion transmembrane transport"/>
    <property type="evidence" value="ECO:0007669"/>
    <property type="project" value="UniProtKB-KW"/>
</dbReference>
<reference evidence="13 14" key="1">
    <citation type="submission" date="2019-05" db="EMBL/GenBank/DDBJ databases">
        <title>Another draft genome of Portunus trituberculatus and its Hox gene families provides insights of decapod evolution.</title>
        <authorList>
            <person name="Jeong J.-H."/>
            <person name="Song I."/>
            <person name="Kim S."/>
            <person name="Choi T."/>
            <person name="Kim D."/>
            <person name="Ryu S."/>
            <person name="Kim W."/>
        </authorList>
    </citation>
    <scope>NUCLEOTIDE SEQUENCE [LARGE SCALE GENOMIC DNA]</scope>
    <source>
        <tissue evidence="13">Muscle</tissue>
    </source>
</reference>
<comment type="subcellular location">
    <subcellularLocation>
        <location evidence="1">Cell junction</location>
        <location evidence="1">Gap junction</location>
    </subcellularLocation>
    <subcellularLocation>
        <location evidence="2">Cell membrane</location>
        <topology evidence="2">Multi-pass membrane protein</topology>
    </subcellularLocation>
</comment>
<dbReference type="GO" id="GO:0005886">
    <property type="term" value="C:plasma membrane"/>
    <property type="evidence" value="ECO:0007669"/>
    <property type="project" value="UniProtKB-SubCell"/>
</dbReference>
<dbReference type="InterPro" id="IPR000990">
    <property type="entry name" value="Innexin"/>
</dbReference>
<accession>A0A5B7KEP0</accession>
<evidence type="ECO:0000256" key="7">
    <source>
        <dbReference type="ARBA" id="ARBA00022949"/>
    </source>
</evidence>
<keyword evidence="9" id="KW-0406">Ion transport</keyword>
<dbReference type="GO" id="GO:0005921">
    <property type="term" value="C:gap junction"/>
    <property type="evidence" value="ECO:0007669"/>
    <property type="project" value="UniProtKB-SubCell"/>
</dbReference>
<keyword evidence="11" id="KW-0407">Ion channel</keyword>
<evidence type="ECO:0000313" key="13">
    <source>
        <dbReference type="EMBL" id="MPD05137.1"/>
    </source>
</evidence>
<keyword evidence="7" id="KW-0965">Cell junction</keyword>
<evidence type="ECO:0000256" key="1">
    <source>
        <dbReference type="ARBA" id="ARBA00004610"/>
    </source>
</evidence>
<feature type="transmembrane region" description="Helical" evidence="12">
    <location>
        <begin position="61"/>
        <end position="82"/>
    </location>
</feature>
<evidence type="ECO:0000256" key="11">
    <source>
        <dbReference type="ARBA" id="ARBA00023303"/>
    </source>
</evidence>
<evidence type="ECO:0000256" key="4">
    <source>
        <dbReference type="ARBA" id="ARBA00022475"/>
    </source>
</evidence>
<organism evidence="13 14">
    <name type="scientific">Portunus trituberculatus</name>
    <name type="common">Swimming crab</name>
    <name type="synonym">Neptunus trituberculatus</name>
    <dbReference type="NCBI Taxonomy" id="210409"/>
    <lineage>
        <taxon>Eukaryota</taxon>
        <taxon>Metazoa</taxon>
        <taxon>Ecdysozoa</taxon>
        <taxon>Arthropoda</taxon>
        <taxon>Crustacea</taxon>
        <taxon>Multicrustacea</taxon>
        <taxon>Malacostraca</taxon>
        <taxon>Eumalacostraca</taxon>
        <taxon>Eucarida</taxon>
        <taxon>Decapoda</taxon>
        <taxon>Pleocyemata</taxon>
        <taxon>Brachyura</taxon>
        <taxon>Eubrachyura</taxon>
        <taxon>Portunoidea</taxon>
        <taxon>Portunidae</taxon>
        <taxon>Portuninae</taxon>
        <taxon>Portunus</taxon>
    </lineage>
</organism>
<keyword evidence="5 12" id="KW-0812">Transmembrane</keyword>
<comment type="caution">
    <text evidence="13">The sequence shown here is derived from an EMBL/GenBank/DDBJ whole genome shotgun (WGS) entry which is preliminary data.</text>
</comment>
<evidence type="ECO:0000256" key="9">
    <source>
        <dbReference type="ARBA" id="ARBA00023065"/>
    </source>
</evidence>
<evidence type="ECO:0000256" key="10">
    <source>
        <dbReference type="ARBA" id="ARBA00023136"/>
    </source>
</evidence>
<dbReference type="Pfam" id="PF00876">
    <property type="entry name" value="Innexin"/>
    <property type="match status" value="1"/>
</dbReference>
<dbReference type="Proteomes" id="UP000324222">
    <property type="component" value="Unassembled WGS sequence"/>
</dbReference>
<dbReference type="AlphaFoldDB" id="A0A5B7KEP0"/>
<evidence type="ECO:0000256" key="2">
    <source>
        <dbReference type="ARBA" id="ARBA00004651"/>
    </source>
</evidence>
<keyword evidence="6" id="KW-0303">Gap junction</keyword>
<keyword evidence="4" id="KW-1003">Cell membrane</keyword>
<name>A0A5B7KEP0_PORTR</name>
<proteinExistence type="predicted"/>
<dbReference type="OrthoDB" id="5867527at2759"/>
<evidence type="ECO:0000256" key="12">
    <source>
        <dbReference type="SAM" id="Phobius"/>
    </source>
</evidence>
<keyword evidence="10 12" id="KW-0472">Membrane</keyword>
<sequence length="113" mass="13256">MFYVPHWFWKRWEGGLFKQIIQDLSIRKYLGGNLKNYFNRKDMIKTLSKYVSRTMNGHKMWAYRFSFCELLNLGVVVATLFFTDWFLGGEFLTYGTSVSSASPPLLTPHVNSL</sequence>
<keyword evidence="14" id="KW-1185">Reference proteome</keyword>
<evidence type="ECO:0000256" key="5">
    <source>
        <dbReference type="ARBA" id="ARBA00022692"/>
    </source>
</evidence>
<gene>
    <name evidence="13" type="primary">Inx2_3</name>
    <name evidence="13" type="ORF">E2C01_100866</name>
</gene>
<protein>
    <submittedName>
        <fullName evidence="13">Innexin inx2</fullName>
    </submittedName>
</protein>